<dbReference type="EMBL" id="CAJEWN010000128">
    <property type="protein sequence ID" value="CAD2167484.1"/>
    <property type="molecule type" value="Genomic_DNA"/>
</dbReference>
<sequence length="166" mass="19446">MGRGYYWAPDVYARWLDVNICDCGTSNFYTTKIRWIEVPMMSESDKTGIKTARWFGGILTLGLSELVGAAVVGGFHDHTHECVEIDFKCNYCEKTFKRTYEIIDADTGNSALWGYYRKEYQCERSCSTRRSFDFVESKYREMWANYSIAGGLHCKEWSKDFYWKIN</sequence>
<dbReference type="Proteomes" id="UP000580250">
    <property type="component" value="Unassembled WGS sequence"/>
</dbReference>
<gene>
    <name evidence="1" type="ORF">MENT_LOCUS18774</name>
</gene>
<reference evidence="1 2" key="1">
    <citation type="submission" date="2020-08" db="EMBL/GenBank/DDBJ databases">
        <authorList>
            <person name="Koutsovoulos G."/>
            <person name="Danchin GJ E."/>
        </authorList>
    </citation>
    <scope>NUCLEOTIDE SEQUENCE [LARGE SCALE GENOMIC DNA]</scope>
</reference>
<comment type="caution">
    <text evidence="1">The sequence shown here is derived from an EMBL/GenBank/DDBJ whole genome shotgun (WGS) entry which is preliminary data.</text>
</comment>
<dbReference type="AlphaFoldDB" id="A0A6V7UXV8"/>
<evidence type="ECO:0000313" key="2">
    <source>
        <dbReference type="Proteomes" id="UP000580250"/>
    </source>
</evidence>
<name>A0A6V7UXV8_MELEN</name>
<dbReference type="OrthoDB" id="5892668at2759"/>
<protein>
    <submittedName>
        <fullName evidence="1">Uncharacterized protein</fullName>
    </submittedName>
</protein>
<organism evidence="1 2">
    <name type="scientific">Meloidogyne enterolobii</name>
    <name type="common">Root-knot nematode worm</name>
    <name type="synonym">Meloidogyne mayaguensis</name>
    <dbReference type="NCBI Taxonomy" id="390850"/>
    <lineage>
        <taxon>Eukaryota</taxon>
        <taxon>Metazoa</taxon>
        <taxon>Ecdysozoa</taxon>
        <taxon>Nematoda</taxon>
        <taxon>Chromadorea</taxon>
        <taxon>Rhabditida</taxon>
        <taxon>Tylenchina</taxon>
        <taxon>Tylenchomorpha</taxon>
        <taxon>Tylenchoidea</taxon>
        <taxon>Meloidogynidae</taxon>
        <taxon>Meloidogyninae</taxon>
        <taxon>Meloidogyne</taxon>
    </lineage>
</organism>
<proteinExistence type="predicted"/>
<accession>A0A6V7UXV8</accession>
<evidence type="ECO:0000313" key="1">
    <source>
        <dbReference type="EMBL" id="CAD2167484.1"/>
    </source>
</evidence>